<evidence type="ECO:0000256" key="2">
    <source>
        <dbReference type="ARBA" id="ARBA00009726"/>
    </source>
</evidence>
<dbReference type="PANTHER" id="PTHR24223">
    <property type="entry name" value="ATP-BINDING CASSETTE SUB-FAMILY C"/>
    <property type="match status" value="1"/>
</dbReference>
<dbReference type="Pfam" id="PF00005">
    <property type="entry name" value="ABC_tran"/>
    <property type="match status" value="1"/>
</dbReference>
<dbReference type="InterPro" id="IPR003439">
    <property type="entry name" value="ABC_transporter-like_ATP-bd"/>
</dbReference>
<dbReference type="InterPro" id="IPR050173">
    <property type="entry name" value="ABC_transporter_C-like"/>
</dbReference>
<name>A0ABN7PLW1_TIMPD</name>
<accession>A0ABN7PLW1</accession>
<dbReference type="PROSITE" id="PS00211">
    <property type="entry name" value="ABC_TRANSPORTER_1"/>
    <property type="match status" value="1"/>
</dbReference>
<dbReference type="PANTHER" id="PTHR24223:SF456">
    <property type="entry name" value="MULTIDRUG RESISTANCE-ASSOCIATED PROTEIN LETHAL(2)03659"/>
    <property type="match status" value="1"/>
</dbReference>
<evidence type="ECO:0000313" key="6">
    <source>
        <dbReference type="EMBL" id="CAG2068713.1"/>
    </source>
</evidence>
<dbReference type="InterPro" id="IPR017871">
    <property type="entry name" value="ABC_transporter-like_CS"/>
</dbReference>
<organism evidence="6 7">
    <name type="scientific">Timema podura</name>
    <name type="common">Walking stick</name>
    <dbReference type="NCBI Taxonomy" id="61482"/>
    <lineage>
        <taxon>Eukaryota</taxon>
        <taxon>Metazoa</taxon>
        <taxon>Ecdysozoa</taxon>
        <taxon>Arthropoda</taxon>
        <taxon>Hexapoda</taxon>
        <taxon>Insecta</taxon>
        <taxon>Pterygota</taxon>
        <taxon>Neoptera</taxon>
        <taxon>Polyneoptera</taxon>
        <taxon>Phasmatodea</taxon>
        <taxon>Timematodea</taxon>
        <taxon>Timematoidea</taxon>
        <taxon>Timematidae</taxon>
        <taxon>Timema</taxon>
    </lineage>
</organism>
<dbReference type="Gene3D" id="3.40.50.300">
    <property type="entry name" value="P-loop containing nucleotide triphosphate hydrolases"/>
    <property type="match status" value="1"/>
</dbReference>
<keyword evidence="4" id="KW-0067">ATP-binding</keyword>
<dbReference type="EMBL" id="CAJPIN010099688">
    <property type="protein sequence ID" value="CAG2068713.1"/>
    <property type="molecule type" value="Genomic_DNA"/>
</dbReference>
<evidence type="ECO:0000256" key="4">
    <source>
        <dbReference type="ARBA" id="ARBA00022840"/>
    </source>
</evidence>
<evidence type="ECO:0000259" key="5">
    <source>
        <dbReference type="Pfam" id="PF00005"/>
    </source>
</evidence>
<proteinExistence type="inferred from homology"/>
<dbReference type="SUPFAM" id="SSF52540">
    <property type="entry name" value="P-loop containing nucleoside triphosphate hydrolases"/>
    <property type="match status" value="1"/>
</dbReference>
<keyword evidence="7" id="KW-1185">Reference proteome</keyword>
<dbReference type="InterPro" id="IPR027417">
    <property type="entry name" value="P-loop_NTPase"/>
</dbReference>
<comment type="subcellular location">
    <subcellularLocation>
        <location evidence="1">Membrane</location>
        <topology evidence="1">Multi-pass membrane protein</topology>
    </subcellularLocation>
</comment>
<reference evidence="6" key="1">
    <citation type="submission" date="2021-03" db="EMBL/GenBank/DDBJ databases">
        <authorList>
            <person name="Tran Van P."/>
        </authorList>
    </citation>
    <scope>NUCLEOTIDE SEQUENCE</scope>
</reference>
<evidence type="ECO:0000313" key="7">
    <source>
        <dbReference type="Proteomes" id="UP001153148"/>
    </source>
</evidence>
<dbReference type="CDD" id="cd03244">
    <property type="entry name" value="ABCC_MRP_domain2"/>
    <property type="match status" value="1"/>
</dbReference>
<evidence type="ECO:0000256" key="1">
    <source>
        <dbReference type="ARBA" id="ARBA00004141"/>
    </source>
</evidence>
<dbReference type="Proteomes" id="UP001153148">
    <property type="component" value="Unassembled WGS sequence"/>
</dbReference>
<sequence length="189" mass="20944">MLIYFPDKKPPKEWPQNGTIKFQNLFLKYNKDEGPVLNNLNFLIESKQKVGIVGRTGAGKSSLISALFRLAPLEGKVWIDGIDTSSIGLHDLRSKISIIPQEPVLFSGTMRKNLDPFDEYSDEILWQSLDEVELKEAVADLPSGLSSVMSEGGSNFSVGQRQLVCLARAIVKNNRILVLDEATANVDPQ</sequence>
<comment type="caution">
    <text evidence="6">The sequence shown here is derived from an EMBL/GenBank/DDBJ whole genome shotgun (WGS) entry which is preliminary data.</text>
</comment>
<feature type="domain" description="ABC transporter" evidence="5">
    <location>
        <begin position="37"/>
        <end position="184"/>
    </location>
</feature>
<keyword evidence="3" id="KW-0547">Nucleotide-binding</keyword>
<evidence type="ECO:0000256" key="3">
    <source>
        <dbReference type="ARBA" id="ARBA00022741"/>
    </source>
</evidence>
<protein>
    <recommendedName>
        <fullName evidence="5">ABC transporter domain-containing protein</fullName>
    </recommendedName>
</protein>
<comment type="similarity">
    <text evidence="2">Belongs to the ABC transporter superfamily. ABCC family. Conjugate transporter (TC 3.A.1.208) subfamily.</text>
</comment>
<gene>
    <name evidence="6" type="ORF">TPAB3V08_LOCUS15656</name>
</gene>